<proteinExistence type="predicted"/>
<protein>
    <submittedName>
        <fullName evidence="2 5">Uncharacterized protein</fullName>
    </submittedName>
</protein>
<evidence type="ECO:0000256" key="1">
    <source>
        <dbReference type="SAM" id="MobiDB-lite"/>
    </source>
</evidence>
<dbReference type="Proteomes" id="UP000274756">
    <property type="component" value="Unassembled WGS sequence"/>
</dbReference>
<accession>A0A0N4ULV7</accession>
<reference evidence="5" key="1">
    <citation type="submission" date="2017-02" db="UniProtKB">
        <authorList>
            <consortium name="WormBaseParasite"/>
        </authorList>
    </citation>
    <scope>IDENTIFICATION</scope>
</reference>
<dbReference type="EMBL" id="UYYG01000074">
    <property type="protein sequence ID" value="VDN52703.1"/>
    <property type="molecule type" value="Genomic_DNA"/>
</dbReference>
<evidence type="ECO:0000313" key="2">
    <source>
        <dbReference type="EMBL" id="VDN52703.1"/>
    </source>
</evidence>
<dbReference type="Proteomes" id="UP000038040">
    <property type="component" value="Unplaced"/>
</dbReference>
<feature type="region of interest" description="Disordered" evidence="1">
    <location>
        <begin position="1"/>
        <end position="56"/>
    </location>
</feature>
<evidence type="ECO:0000313" key="3">
    <source>
        <dbReference type="Proteomes" id="UP000038040"/>
    </source>
</evidence>
<keyword evidence="4" id="KW-1185">Reference proteome</keyword>
<feature type="compositionally biased region" description="Polar residues" evidence="1">
    <location>
        <begin position="18"/>
        <end position="30"/>
    </location>
</feature>
<dbReference type="AlphaFoldDB" id="A0A0N4ULV7"/>
<gene>
    <name evidence="2" type="ORF">DME_LOCUS2676</name>
</gene>
<organism evidence="3 5">
    <name type="scientific">Dracunculus medinensis</name>
    <name type="common">Guinea worm</name>
    <dbReference type="NCBI Taxonomy" id="318479"/>
    <lineage>
        <taxon>Eukaryota</taxon>
        <taxon>Metazoa</taxon>
        <taxon>Ecdysozoa</taxon>
        <taxon>Nematoda</taxon>
        <taxon>Chromadorea</taxon>
        <taxon>Rhabditida</taxon>
        <taxon>Spirurina</taxon>
        <taxon>Dracunculoidea</taxon>
        <taxon>Dracunculidae</taxon>
        <taxon>Dracunculus</taxon>
    </lineage>
</organism>
<name>A0A0N4ULV7_DRAME</name>
<reference evidence="2 4" key="2">
    <citation type="submission" date="2018-11" db="EMBL/GenBank/DDBJ databases">
        <authorList>
            <consortium name="Pathogen Informatics"/>
        </authorList>
    </citation>
    <scope>NUCLEOTIDE SEQUENCE [LARGE SCALE GENOMIC DNA]</scope>
</reference>
<sequence>MNLSITSSAPKATPTVEPRTSLSLPPQSGNIKKADRNPPHRKISSEIGAMNTPQKLSNSYGDNYGIWKFNNKRIRQHPPYRSGGYGNAHIIRQLEINAQPCFSTDYSSYLDRSLPIDPRRLSETSGLTQQIVSEAG</sequence>
<dbReference type="WBParaSite" id="DME_0000880001-mRNA-1">
    <property type="protein sequence ID" value="DME_0000880001-mRNA-1"/>
    <property type="gene ID" value="DME_0000880001"/>
</dbReference>
<evidence type="ECO:0000313" key="4">
    <source>
        <dbReference type="Proteomes" id="UP000274756"/>
    </source>
</evidence>
<evidence type="ECO:0000313" key="5">
    <source>
        <dbReference type="WBParaSite" id="DME_0000880001-mRNA-1"/>
    </source>
</evidence>
<feature type="compositionally biased region" description="Polar residues" evidence="1">
    <location>
        <begin position="1"/>
        <end position="10"/>
    </location>
</feature>